<dbReference type="Gene3D" id="3.40.50.300">
    <property type="entry name" value="P-loop containing nucleotide triphosphate hydrolases"/>
    <property type="match status" value="1"/>
</dbReference>
<evidence type="ECO:0000256" key="1">
    <source>
        <dbReference type="ARBA" id="ARBA00005417"/>
    </source>
</evidence>
<evidence type="ECO:0000256" key="7">
    <source>
        <dbReference type="ARBA" id="ARBA00022967"/>
    </source>
</evidence>
<dbReference type="SUPFAM" id="SSF52540">
    <property type="entry name" value="P-loop containing nucleoside triphosphate hydrolases"/>
    <property type="match status" value="1"/>
</dbReference>
<dbReference type="InterPro" id="IPR003439">
    <property type="entry name" value="ABC_transporter-like_ATP-bd"/>
</dbReference>
<keyword evidence="4" id="KW-0997">Cell inner membrane</keyword>
<dbReference type="InterPro" id="IPR050093">
    <property type="entry name" value="ABC_SmlMolc_Importer"/>
</dbReference>
<dbReference type="SMART" id="SM00382">
    <property type="entry name" value="AAA"/>
    <property type="match status" value="1"/>
</dbReference>
<evidence type="ECO:0000256" key="5">
    <source>
        <dbReference type="ARBA" id="ARBA00022741"/>
    </source>
</evidence>
<dbReference type="NCBIfam" id="TIGR01277">
    <property type="entry name" value="thiQ"/>
    <property type="match status" value="1"/>
</dbReference>
<keyword evidence="5" id="KW-0547">Nucleotide-binding</keyword>
<keyword evidence="7" id="KW-1278">Translocase</keyword>
<evidence type="ECO:0000313" key="10">
    <source>
        <dbReference type="EMBL" id="SCZ40733.1"/>
    </source>
</evidence>
<dbReference type="GO" id="GO:0071934">
    <property type="term" value="P:thiamine transmembrane transport"/>
    <property type="evidence" value="ECO:0007669"/>
    <property type="project" value="InterPro"/>
</dbReference>
<evidence type="ECO:0000256" key="4">
    <source>
        <dbReference type="ARBA" id="ARBA00022519"/>
    </source>
</evidence>
<dbReference type="Proteomes" id="UP000199347">
    <property type="component" value="Unassembled WGS sequence"/>
</dbReference>
<sequence>MIAKPALVLDGLEYTYDSAPMRFDLTVAPGEWLAIIGPSGAGKSTLLDIIAGFLTPERGRVTISGADMRGVPPSQRPLSFVFQENNLFAHLSAVQNVGLGISPRLRLSPAERQRAAEALQAVGLVGFEDRKPGEMSGGERQRVALARAFVRQRPLLLLDEPFAALGPALRRDMLALLRDLRRQAGTMTVLMVTHHPEDALGFADKVAFLDKGRFVTVGPTEETLSASGIAAVERYLGTRALA</sequence>
<dbReference type="RefSeq" id="WP_092813911.1">
    <property type="nucleotide sequence ID" value="NZ_FMVW01000006.1"/>
</dbReference>
<keyword evidence="2" id="KW-0813">Transport</keyword>
<dbReference type="InterPro" id="IPR003593">
    <property type="entry name" value="AAA+_ATPase"/>
</dbReference>
<dbReference type="PROSITE" id="PS50893">
    <property type="entry name" value="ABC_TRANSPORTER_2"/>
    <property type="match status" value="1"/>
</dbReference>
<keyword evidence="8" id="KW-0472">Membrane</keyword>
<dbReference type="GO" id="GO:0016887">
    <property type="term" value="F:ATP hydrolysis activity"/>
    <property type="evidence" value="ECO:0007669"/>
    <property type="project" value="InterPro"/>
</dbReference>
<evidence type="ECO:0000256" key="2">
    <source>
        <dbReference type="ARBA" id="ARBA00022448"/>
    </source>
</evidence>
<dbReference type="InterPro" id="IPR017871">
    <property type="entry name" value="ABC_transporter-like_CS"/>
</dbReference>
<protein>
    <submittedName>
        <fullName evidence="10">Thiamine transport system ATP-binding protein</fullName>
    </submittedName>
</protein>
<dbReference type="GO" id="GO:0042626">
    <property type="term" value="F:ATPase-coupled transmembrane transporter activity"/>
    <property type="evidence" value="ECO:0007669"/>
    <property type="project" value="InterPro"/>
</dbReference>
<evidence type="ECO:0000256" key="8">
    <source>
        <dbReference type="ARBA" id="ARBA00023136"/>
    </source>
</evidence>
<dbReference type="Pfam" id="PF00005">
    <property type="entry name" value="ABC_tran"/>
    <property type="match status" value="1"/>
</dbReference>
<evidence type="ECO:0000259" key="9">
    <source>
        <dbReference type="PROSITE" id="PS50893"/>
    </source>
</evidence>
<dbReference type="AlphaFoldDB" id="A0A1G5NTQ9"/>
<dbReference type="GO" id="GO:0005524">
    <property type="term" value="F:ATP binding"/>
    <property type="evidence" value="ECO:0007669"/>
    <property type="project" value="UniProtKB-KW"/>
</dbReference>
<dbReference type="InterPro" id="IPR027417">
    <property type="entry name" value="P-loop_NTPase"/>
</dbReference>
<name>A0A1G5NTQ9_AFIMA</name>
<accession>A0A1G5NTQ9</accession>
<keyword evidence="3" id="KW-1003">Cell membrane</keyword>
<dbReference type="InterPro" id="IPR005968">
    <property type="entry name" value="Thiamine_ABC_ThiQ"/>
</dbReference>
<gene>
    <name evidence="10" type="ORF">SAMN03080610_02639</name>
</gene>
<keyword evidence="6 10" id="KW-0067">ATP-binding</keyword>
<dbReference type="EMBL" id="FMVW01000006">
    <property type="protein sequence ID" value="SCZ40733.1"/>
    <property type="molecule type" value="Genomic_DNA"/>
</dbReference>
<comment type="similarity">
    <text evidence="1">Belongs to the ABC transporter superfamily.</text>
</comment>
<evidence type="ECO:0000256" key="3">
    <source>
        <dbReference type="ARBA" id="ARBA00022475"/>
    </source>
</evidence>
<dbReference type="PROSITE" id="PS00211">
    <property type="entry name" value="ABC_TRANSPORTER_1"/>
    <property type="match status" value="1"/>
</dbReference>
<dbReference type="PANTHER" id="PTHR42781:SF1">
    <property type="entry name" value="THIAMINE IMPORT ATP-BINDING PROTEIN THIQ"/>
    <property type="match status" value="1"/>
</dbReference>
<dbReference type="PANTHER" id="PTHR42781">
    <property type="entry name" value="SPERMIDINE/PUTRESCINE IMPORT ATP-BINDING PROTEIN POTA"/>
    <property type="match status" value="1"/>
</dbReference>
<dbReference type="OrthoDB" id="9802264at2"/>
<keyword evidence="11" id="KW-1185">Reference proteome</keyword>
<organism evidence="10 11">
    <name type="scientific">Afifella marina DSM 2698</name>
    <dbReference type="NCBI Taxonomy" id="1120955"/>
    <lineage>
        <taxon>Bacteria</taxon>
        <taxon>Pseudomonadati</taxon>
        <taxon>Pseudomonadota</taxon>
        <taxon>Alphaproteobacteria</taxon>
        <taxon>Hyphomicrobiales</taxon>
        <taxon>Afifellaceae</taxon>
        <taxon>Afifella</taxon>
    </lineage>
</organism>
<reference evidence="10 11" key="1">
    <citation type="submission" date="2016-10" db="EMBL/GenBank/DDBJ databases">
        <authorList>
            <person name="de Groot N.N."/>
        </authorList>
    </citation>
    <scope>NUCLEOTIDE SEQUENCE [LARGE SCALE GENOMIC DNA]</scope>
    <source>
        <strain evidence="10 11">DSM 2698</strain>
    </source>
</reference>
<evidence type="ECO:0000313" key="11">
    <source>
        <dbReference type="Proteomes" id="UP000199347"/>
    </source>
</evidence>
<dbReference type="STRING" id="1120955.SAMN03080610_02639"/>
<evidence type="ECO:0000256" key="6">
    <source>
        <dbReference type="ARBA" id="ARBA00022840"/>
    </source>
</evidence>
<dbReference type="GO" id="GO:0016020">
    <property type="term" value="C:membrane"/>
    <property type="evidence" value="ECO:0007669"/>
    <property type="project" value="InterPro"/>
</dbReference>
<feature type="domain" description="ABC transporter" evidence="9">
    <location>
        <begin position="2"/>
        <end position="236"/>
    </location>
</feature>
<proteinExistence type="inferred from homology"/>